<organism evidence="6">
    <name type="scientific">Halalkalibacterium halodurans</name>
    <name type="common">Bacillus halodurans</name>
    <dbReference type="NCBI Taxonomy" id="86665"/>
    <lineage>
        <taxon>Bacteria</taxon>
        <taxon>Bacillati</taxon>
        <taxon>Bacillota</taxon>
        <taxon>Bacilli</taxon>
        <taxon>Bacillales</taxon>
        <taxon>Bacillaceae</taxon>
        <taxon>Halalkalibacterium (ex Joshi et al. 2022)</taxon>
    </lineage>
</organism>
<dbReference type="InterPro" id="IPR018385">
    <property type="entry name" value="C4_dicarb_anaerob_car-like"/>
</dbReference>
<dbReference type="PANTHER" id="PTHR43652">
    <property type="entry name" value="BASIC AMINO ACID ANTIPORTER YFCC-RELATED"/>
    <property type="match status" value="1"/>
</dbReference>
<evidence type="ECO:0000313" key="6">
    <source>
        <dbReference type="EMBL" id="KOO38880.1"/>
    </source>
</evidence>
<keyword evidence="4" id="KW-1133">Transmembrane helix</keyword>
<dbReference type="EMBL" id="LILD01000001">
    <property type="protein sequence ID" value="KOO38880.1"/>
    <property type="molecule type" value="Genomic_DNA"/>
</dbReference>
<protein>
    <submittedName>
        <fullName evidence="6">C4-dicarboxylate ABC transporter</fullName>
    </submittedName>
</protein>
<accession>A0A0M0KJ98</accession>
<dbReference type="Pfam" id="PF03606">
    <property type="entry name" value="DcuC"/>
    <property type="match status" value="1"/>
</dbReference>
<evidence type="ECO:0000256" key="3">
    <source>
        <dbReference type="ARBA" id="ARBA00022692"/>
    </source>
</evidence>
<dbReference type="InterPro" id="IPR051679">
    <property type="entry name" value="DASS-Related_Transporters"/>
</dbReference>
<reference evidence="6" key="1">
    <citation type="submission" date="2015-08" db="EMBL/GenBank/DDBJ databases">
        <title>Complete DNA Sequence of Pseudomonas syringae pv. actinidiae, the Causal Agent of Kiwifruit Canker Disease.</title>
        <authorList>
            <person name="Rikkerink E.H.A."/>
            <person name="Fineran P.C."/>
        </authorList>
    </citation>
    <scope>NUCLEOTIDE SEQUENCE</scope>
    <source>
        <strain evidence="6">DSM 13666</strain>
    </source>
</reference>
<proteinExistence type="predicted"/>
<gene>
    <name evidence="6" type="ORF">AMD02_08365</name>
</gene>
<dbReference type="GeneID" id="87597843"/>
<comment type="subcellular location">
    <subcellularLocation>
        <location evidence="1">Cell membrane</location>
        <topology evidence="1">Multi-pass membrane protein</topology>
    </subcellularLocation>
</comment>
<keyword evidence="5" id="KW-0472">Membrane</keyword>
<dbReference type="PATRIC" id="fig|136160.3.peg.2007"/>
<evidence type="ECO:0000256" key="1">
    <source>
        <dbReference type="ARBA" id="ARBA00004651"/>
    </source>
</evidence>
<evidence type="ECO:0000256" key="2">
    <source>
        <dbReference type="ARBA" id="ARBA00022475"/>
    </source>
</evidence>
<evidence type="ECO:0000256" key="4">
    <source>
        <dbReference type="ARBA" id="ARBA00022989"/>
    </source>
</evidence>
<comment type="caution">
    <text evidence="6">The sequence shown here is derived from an EMBL/GenBank/DDBJ whole genome shotgun (WGS) entry which is preliminary data.</text>
</comment>
<dbReference type="RefSeq" id="WP_053431015.1">
    <property type="nucleotide sequence ID" value="NZ_CP040441.1"/>
</dbReference>
<dbReference type="GO" id="GO:0005886">
    <property type="term" value="C:plasma membrane"/>
    <property type="evidence" value="ECO:0007669"/>
    <property type="project" value="UniProtKB-SubCell"/>
</dbReference>
<sequence length="470" mass="51150">MSINVPIGKASKRQTKKFTFPHIYVILFAFVTMMAIASLFVPAGEYERVEGPMGRLMINPEVFSFIEGEQIGIMGFLTAIPNGMVGAAPVVFFTFMIGGTFMVLNRTGIIAYGVDRLTRTFMKQKVMVIPVLVVTFSMITAFIGTPELSLVYVPILIPLMIKLGYNRMLATGIALTSTTGGFLAALTNPGTVGLSQQIAELPIYSGVGFRLMVLATIVLSSVIFLMFYAKKLENHPEQMEYKELVSDEKEKTYEIGSRGKVAGFIVILMFIGMIYGVLNFQWDFIGLAGYFLAMGIIVGLVAGLSGNEISEAFNQGFQHVLMGAMIIGIARGVSIIMEQTQMIDTIIYGLSHAISSLPSSITVLGMLVTQGLFNFFVPSGSGQALITMPIMIPLADLVGTTRQTAILAFQIGDGLSNIIFPTSGYFVATLAAAKVSYGKWVKFIFPLLIAWFTIGCFYLVIAHAINWGPF</sequence>
<dbReference type="AlphaFoldDB" id="A0A0M0KJ98"/>
<evidence type="ECO:0000256" key="5">
    <source>
        <dbReference type="ARBA" id="ARBA00023136"/>
    </source>
</evidence>
<keyword evidence="2" id="KW-1003">Cell membrane</keyword>
<name>A0A0M0KJ98_ALKHA</name>
<dbReference type="PANTHER" id="PTHR43652:SF2">
    <property type="entry name" value="BASIC AMINO ACID ANTIPORTER YFCC-RELATED"/>
    <property type="match status" value="1"/>
</dbReference>
<keyword evidence="3" id="KW-0812">Transmembrane</keyword>